<keyword evidence="5" id="KW-1185">Reference proteome</keyword>
<feature type="compositionally biased region" description="Basic residues" evidence="3">
    <location>
        <begin position="416"/>
        <end position="426"/>
    </location>
</feature>
<dbReference type="GO" id="GO:0043123">
    <property type="term" value="P:positive regulation of canonical NF-kappaB signal transduction"/>
    <property type="evidence" value="ECO:0007669"/>
    <property type="project" value="InterPro"/>
</dbReference>
<dbReference type="InterPro" id="IPR052305">
    <property type="entry name" value="TransReg_TumorExp"/>
</dbReference>
<feature type="region of interest" description="Disordered" evidence="3">
    <location>
        <begin position="134"/>
        <end position="230"/>
    </location>
</feature>
<proteinExistence type="predicted"/>
<feature type="region of interest" description="Disordered" evidence="3">
    <location>
        <begin position="289"/>
        <end position="317"/>
    </location>
</feature>
<reference evidence="4" key="2">
    <citation type="submission" date="2025-09" db="UniProtKB">
        <authorList>
            <consortium name="Ensembl"/>
        </authorList>
    </citation>
    <scope>IDENTIFICATION</scope>
</reference>
<feature type="compositionally biased region" description="Basic residues" evidence="3">
    <location>
        <begin position="544"/>
        <end position="554"/>
    </location>
</feature>
<feature type="compositionally biased region" description="Basic and acidic residues" evidence="3">
    <location>
        <begin position="172"/>
        <end position="183"/>
    </location>
</feature>
<dbReference type="GO" id="GO:0005634">
    <property type="term" value="C:nucleus"/>
    <property type="evidence" value="ECO:0007669"/>
    <property type="project" value="UniProtKB-SubCell"/>
</dbReference>
<feature type="compositionally biased region" description="Polar residues" evidence="3">
    <location>
        <begin position="199"/>
        <end position="211"/>
    </location>
</feature>
<dbReference type="PANTHER" id="PTHR23251">
    <property type="entry name" value="LYSINE-RICH CEACAM1 CO-ISOLATED PROTEIN LYRIC PROTEIN"/>
    <property type="match status" value="1"/>
</dbReference>
<dbReference type="GO" id="GO:0043066">
    <property type="term" value="P:negative regulation of apoptotic process"/>
    <property type="evidence" value="ECO:0007669"/>
    <property type="project" value="InterPro"/>
</dbReference>
<feature type="region of interest" description="Disordered" evidence="3">
    <location>
        <begin position="530"/>
        <end position="554"/>
    </location>
</feature>
<dbReference type="PANTHER" id="PTHR23251:SF0">
    <property type="entry name" value="PROTEIN LYRIC"/>
    <property type="match status" value="1"/>
</dbReference>
<dbReference type="Proteomes" id="UP000694388">
    <property type="component" value="Unplaced"/>
</dbReference>
<name>A0A8C4R9T1_EPTBU</name>
<evidence type="ECO:0000256" key="3">
    <source>
        <dbReference type="SAM" id="MobiDB-lite"/>
    </source>
</evidence>
<dbReference type="InterPro" id="IPR031402">
    <property type="entry name" value="LYRIC"/>
</dbReference>
<keyword evidence="2" id="KW-0539">Nucleus</keyword>
<dbReference type="Ensembl" id="ENSEBUT00000026915.1">
    <property type="protein sequence ID" value="ENSEBUP00000026339.1"/>
    <property type="gene ID" value="ENSEBUG00000016227.1"/>
</dbReference>
<evidence type="ECO:0000313" key="4">
    <source>
        <dbReference type="Ensembl" id="ENSEBUP00000026339.1"/>
    </source>
</evidence>
<comment type="subcellular location">
    <subcellularLocation>
        <location evidence="1">Nucleus</location>
    </subcellularLocation>
</comment>
<feature type="region of interest" description="Disordered" evidence="3">
    <location>
        <begin position="370"/>
        <end position="494"/>
    </location>
</feature>
<feature type="region of interest" description="Disordered" evidence="3">
    <location>
        <begin position="77"/>
        <end position="108"/>
    </location>
</feature>
<dbReference type="AlphaFoldDB" id="A0A8C4R9T1"/>
<dbReference type="GO" id="GO:0006357">
    <property type="term" value="P:regulation of transcription by RNA polymerase II"/>
    <property type="evidence" value="ECO:0007669"/>
    <property type="project" value="TreeGrafter"/>
</dbReference>
<organism evidence="4 5">
    <name type="scientific">Eptatretus burgeri</name>
    <name type="common">Inshore hagfish</name>
    <dbReference type="NCBI Taxonomy" id="7764"/>
    <lineage>
        <taxon>Eukaryota</taxon>
        <taxon>Metazoa</taxon>
        <taxon>Chordata</taxon>
        <taxon>Craniata</taxon>
        <taxon>Vertebrata</taxon>
        <taxon>Cyclostomata</taxon>
        <taxon>Myxini</taxon>
        <taxon>Myxiniformes</taxon>
        <taxon>Myxinidae</taxon>
        <taxon>Eptatretinae</taxon>
        <taxon>Eptatretus</taxon>
    </lineage>
</organism>
<evidence type="ECO:0000256" key="1">
    <source>
        <dbReference type="ARBA" id="ARBA00004123"/>
    </source>
</evidence>
<accession>A0A8C4R9T1</accession>
<evidence type="ECO:0000313" key="5">
    <source>
        <dbReference type="Proteomes" id="UP000694388"/>
    </source>
</evidence>
<evidence type="ECO:0008006" key="6">
    <source>
        <dbReference type="Google" id="ProtNLM"/>
    </source>
</evidence>
<evidence type="ECO:0000256" key="2">
    <source>
        <dbReference type="ARBA" id="ARBA00023242"/>
    </source>
</evidence>
<feature type="compositionally biased region" description="Basic and acidic residues" evidence="3">
    <location>
        <begin position="140"/>
        <end position="150"/>
    </location>
</feature>
<sequence>MSSAWQFEPWLRSLDDLLLSVISPLGPSTFSAAVTAHRPPGLLCLVVLVLAVFFALCLSRCARSLLSWKSTEVEPDGRIWTSGSGDTSVTGEAKKRRRRDKGSKTETPFTAEAKQKANGIATVPSGNCVVKTALGQSSRQPEDFPVGEKPKKTKKSKAQKSVSLPVGEDQDEGKWETKVSSREKKQKKKEKREKDVSQSATQHQPGSTSRDASQRNKQVDAPVERPQSMSAKPLHAASLYGGTNCLGFLASSDLANGHPWAQLSDRGCHTLEDDMGMGTALAKIGIESTPTSVWGPTPAEASGGQREVAQPSMIGHGPGSKRYVQENIYPNIVVPKSQPVQTALVHPHSWSASEPERRGPWHIDEEFASIDPNSDWSAPAEEWGHCTNSPSTTVVPHLQEMDSPNETKNMEEVEKSKKKRKKKKKNNASEEVQPEIAGEVKVETALSTRQKDPRGPQSKTLGQTVGGAADNAVNQTATSVPNQPEGKKKKKKQEVSAVNAVKEIKVLAQAMSAQTVESAPQKLACSLDELPGNAGLSEGTQLTKRVKKKARKET</sequence>
<protein>
    <recommendedName>
        <fullName evidence="6">Metadherin</fullName>
    </recommendedName>
</protein>
<dbReference type="GO" id="GO:0003712">
    <property type="term" value="F:transcription coregulator activity"/>
    <property type="evidence" value="ECO:0007669"/>
    <property type="project" value="TreeGrafter"/>
</dbReference>
<feature type="compositionally biased region" description="Polar residues" evidence="3">
    <location>
        <begin position="472"/>
        <end position="482"/>
    </location>
</feature>
<dbReference type="Pfam" id="PF15686">
    <property type="entry name" value="LYRIC"/>
    <property type="match status" value="1"/>
</dbReference>
<reference evidence="4" key="1">
    <citation type="submission" date="2025-08" db="UniProtKB">
        <authorList>
            <consortium name="Ensembl"/>
        </authorList>
    </citation>
    <scope>IDENTIFICATION</scope>
</reference>
<feature type="compositionally biased region" description="Polar residues" evidence="3">
    <location>
        <begin position="81"/>
        <end position="90"/>
    </location>
</feature>
<dbReference type="GO" id="GO:0045766">
    <property type="term" value="P:positive regulation of angiogenesis"/>
    <property type="evidence" value="ECO:0007669"/>
    <property type="project" value="InterPro"/>
</dbReference>